<dbReference type="RefSeq" id="WP_344286028.1">
    <property type="nucleotide sequence ID" value="NZ_BAAAHV010000023.1"/>
</dbReference>
<gene>
    <name evidence="3" type="ORF">ACFSUT_11085</name>
</gene>
<feature type="chain" id="PRO_5045222416" evidence="2">
    <location>
        <begin position="20"/>
        <end position="173"/>
    </location>
</feature>
<dbReference type="InterPro" id="IPR024520">
    <property type="entry name" value="DUF3558"/>
</dbReference>
<dbReference type="PROSITE" id="PS51257">
    <property type="entry name" value="PROKAR_LIPOPROTEIN"/>
    <property type="match status" value="1"/>
</dbReference>
<reference evidence="4" key="1">
    <citation type="journal article" date="2019" name="Int. J. Syst. Evol. Microbiol.">
        <title>The Global Catalogue of Microorganisms (GCM) 10K type strain sequencing project: providing services to taxonomists for standard genome sequencing and annotation.</title>
        <authorList>
            <consortium name="The Broad Institute Genomics Platform"/>
            <consortium name="The Broad Institute Genome Sequencing Center for Infectious Disease"/>
            <person name="Wu L."/>
            <person name="Ma J."/>
        </authorList>
    </citation>
    <scope>NUCLEOTIDE SEQUENCE [LARGE SCALE GENOMIC DNA]</scope>
    <source>
        <strain evidence="4">CGMCC 4.7638</strain>
    </source>
</reference>
<comment type="caution">
    <text evidence="3">The sequence shown here is derived from an EMBL/GenBank/DDBJ whole genome shotgun (WGS) entry which is preliminary data.</text>
</comment>
<proteinExistence type="predicted"/>
<feature type="region of interest" description="Disordered" evidence="1">
    <location>
        <begin position="60"/>
        <end position="82"/>
    </location>
</feature>
<dbReference type="Proteomes" id="UP001597542">
    <property type="component" value="Unassembled WGS sequence"/>
</dbReference>
<evidence type="ECO:0000256" key="1">
    <source>
        <dbReference type="SAM" id="MobiDB-lite"/>
    </source>
</evidence>
<evidence type="ECO:0000313" key="3">
    <source>
        <dbReference type="EMBL" id="MFD2480819.1"/>
    </source>
</evidence>
<evidence type="ECO:0000256" key="2">
    <source>
        <dbReference type="SAM" id="SignalP"/>
    </source>
</evidence>
<accession>A0ABW5HVB4</accession>
<organism evidence="3 4">
    <name type="scientific">Amycolatopsis albidoflavus</name>
    <dbReference type="NCBI Taxonomy" id="102226"/>
    <lineage>
        <taxon>Bacteria</taxon>
        <taxon>Bacillati</taxon>
        <taxon>Actinomycetota</taxon>
        <taxon>Actinomycetes</taxon>
        <taxon>Pseudonocardiales</taxon>
        <taxon>Pseudonocardiaceae</taxon>
        <taxon>Amycolatopsis</taxon>
    </lineage>
</organism>
<feature type="signal peptide" evidence="2">
    <location>
        <begin position="1"/>
        <end position="19"/>
    </location>
</feature>
<dbReference type="EMBL" id="JBHUKQ010000009">
    <property type="protein sequence ID" value="MFD2480819.1"/>
    <property type="molecule type" value="Genomic_DNA"/>
</dbReference>
<evidence type="ECO:0000313" key="4">
    <source>
        <dbReference type="Proteomes" id="UP001597542"/>
    </source>
</evidence>
<keyword evidence="2" id="KW-0732">Signal</keyword>
<name>A0ABW5HVB4_9PSEU</name>
<dbReference type="Pfam" id="PF12079">
    <property type="entry name" value="DUF3558"/>
    <property type="match status" value="1"/>
</dbReference>
<keyword evidence="4" id="KW-1185">Reference proteome</keyword>
<sequence>MRRVVATTAAVLAGGLGLAACGSSTEGGDKNVVTAESSALPDAKTGTPLANTDPCSLLKPADVPELSSQDSSAAPKADGRRCEGPGYSVTISEVDADGYAVQFEGSMVKPISDIAGYKAGTMDTRGSWQNSCAVILAVTTNELVFAAVQDKGSGDTCDVAKKAATAIAGRIPR</sequence>
<protein>
    <submittedName>
        <fullName evidence="3">DUF3558 family protein</fullName>
    </submittedName>
</protein>